<proteinExistence type="predicted"/>
<dbReference type="RefSeq" id="XP_033651808.1">
    <property type="nucleotide sequence ID" value="XM_033801685.1"/>
</dbReference>
<protein>
    <submittedName>
        <fullName evidence="2">Uncharacterized protein</fullName>
    </submittedName>
</protein>
<dbReference type="GeneID" id="54554860"/>
<dbReference type="Proteomes" id="UP000800097">
    <property type="component" value="Unassembled WGS sequence"/>
</dbReference>
<reference evidence="2" key="1">
    <citation type="journal article" date="2020" name="Stud. Mycol.">
        <title>101 Dothideomycetes genomes: a test case for predicting lifestyles and emergence of pathogens.</title>
        <authorList>
            <person name="Haridas S."/>
            <person name="Albert R."/>
            <person name="Binder M."/>
            <person name="Bloem J."/>
            <person name="Labutti K."/>
            <person name="Salamov A."/>
            <person name="Andreopoulos B."/>
            <person name="Baker S."/>
            <person name="Barry K."/>
            <person name="Bills G."/>
            <person name="Bluhm B."/>
            <person name="Cannon C."/>
            <person name="Castanera R."/>
            <person name="Culley D."/>
            <person name="Daum C."/>
            <person name="Ezra D."/>
            <person name="Gonzalez J."/>
            <person name="Henrissat B."/>
            <person name="Kuo A."/>
            <person name="Liang C."/>
            <person name="Lipzen A."/>
            <person name="Lutzoni F."/>
            <person name="Magnuson J."/>
            <person name="Mondo S."/>
            <person name="Nolan M."/>
            <person name="Ohm R."/>
            <person name="Pangilinan J."/>
            <person name="Park H.-J."/>
            <person name="Ramirez L."/>
            <person name="Alfaro M."/>
            <person name="Sun H."/>
            <person name="Tritt A."/>
            <person name="Yoshinaga Y."/>
            <person name="Zwiers L.-H."/>
            <person name="Turgeon B."/>
            <person name="Goodwin S."/>
            <person name="Spatafora J."/>
            <person name="Crous P."/>
            <person name="Grigoriev I."/>
        </authorList>
    </citation>
    <scope>NUCLEOTIDE SEQUENCE</scope>
    <source>
        <strain evidence="2">CBS 379.55</strain>
    </source>
</reference>
<name>A0A6A6JGC6_WESOR</name>
<feature type="compositionally biased region" description="Low complexity" evidence="1">
    <location>
        <begin position="8"/>
        <end position="22"/>
    </location>
</feature>
<evidence type="ECO:0000313" key="2">
    <source>
        <dbReference type="EMBL" id="KAF2274269.1"/>
    </source>
</evidence>
<evidence type="ECO:0000313" key="3">
    <source>
        <dbReference type="Proteomes" id="UP000800097"/>
    </source>
</evidence>
<dbReference type="AlphaFoldDB" id="A0A6A6JGC6"/>
<evidence type="ECO:0000256" key="1">
    <source>
        <dbReference type="SAM" id="MobiDB-lite"/>
    </source>
</evidence>
<feature type="region of interest" description="Disordered" evidence="1">
    <location>
        <begin position="1"/>
        <end position="61"/>
    </location>
</feature>
<gene>
    <name evidence="2" type="ORF">EI97DRAFT_468969</name>
</gene>
<sequence>MPRRKGGNSAPASANSNASPSSPIQPRTARKKAGEYSTNPHSKRKREKAKELSEEQLQQERDQTATRAFLCRYRKQYLKNNASRLATLKEGTEEYNAVFERICKEARIAGLDQLITKGDHYEQKRARRDPTYKPLTREEIIANAELKDSTGHKRSSTNSTFWDKFASEVLALRVLNADHARRATWRHIQSVWGSALTSAARMFRAMHHLTPKDYDLFLMRLPKKRWLSIILTIASMTGQKSRKTSWKSLSAVKNPLQVKYWQVFSNRYKHLRPYVLSVVYLARLARADATVSPPLPALPSWGPKPIPVLPFNIFFNRNERTMITLITLCQAQQFVEDPEKQNCDAE</sequence>
<keyword evidence="3" id="KW-1185">Reference proteome</keyword>
<dbReference type="EMBL" id="ML986504">
    <property type="protein sequence ID" value="KAF2274269.1"/>
    <property type="molecule type" value="Genomic_DNA"/>
</dbReference>
<feature type="compositionally biased region" description="Basic and acidic residues" evidence="1">
    <location>
        <begin position="48"/>
        <end position="61"/>
    </location>
</feature>
<organism evidence="2 3">
    <name type="scientific">Westerdykella ornata</name>
    <dbReference type="NCBI Taxonomy" id="318751"/>
    <lineage>
        <taxon>Eukaryota</taxon>
        <taxon>Fungi</taxon>
        <taxon>Dikarya</taxon>
        <taxon>Ascomycota</taxon>
        <taxon>Pezizomycotina</taxon>
        <taxon>Dothideomycetes</taxon>
        <taxon>Pleosporomycetidae</taxon>
        <taxon>Pleosporales</taxon>
        <taxon>Sporormiaceae</taxon>
        <taxon>Westerdykella</taxon>
    </lineage>
</organism>
<accession>A0A6A6JGC6</accession>